<comment type="similarity">
    <text evidence="1">Belongs to the peptidase C48 family.</text>
</comment>
<evidence type="ECO:0000313" key="6">
    <source>
        <dbReference type="Proteomes" id="UP000184330"/>
    </source>
</evidence>
<proteinExistence type="inferred from homology"/>
<evidence type="ECO:0000256" key="1">
    <source>
        <dbReference type="ARBA" id="ARBA00005234"/>
    </source>
</evidence>
<evidence type="ECO:0000259" key="4">
    <source>
        <dbReference type="PROSITE" id="PS50600"/>
    </source>
</evidence>
<feature type="domain" description="Ubiquitin-like protease family profile" evidence="4">
    <location>
        <begin position="15"/>
        <end position="181"/>
    </location>
</feature>
<name>A0A1L7WI63_9HELO</name>
<gene>
    <name evidence="5" type="ORF">PAC_02336</name>
</gene>
<sequence length="281" mass="31508">MVNTDHTRFDFSGILPIEPIDIKTTHDSSGWLTDTTIRQILIHYGNHSASSRIAIVDPTWLATYERDFGDADSIAPVPSFLIERTLGGNRPVGLAMPFNEGNGHWTSIYVNLEARGAVYFDSYPGNTTRAEIVMQRFFAEYELFFQGQLGAPFTFHVDTMCARQSDVSSCGIYTCRNILDLLDHRRPEFAVLTDVQLKSFRQNATALLEAKMGGRHVPVLTRQQESRWGGPKSPVNFGAWPCNMYDGNTDFGKTDDSCGQEANKSWNPFDNFFTSGSYGFV</sequence>
<dbReference type="GO" id="GO:0006508">
    <property type="term" value="P:proteolysis"/>
    <property type="evidence" value="ECO:0007669"/>
    <property type="project" value="UniProtKB-KW"/>
</dbReference>
<evidence type="ECO:0000313" key="5">
    <source>
        <dbReference type="EMBL" id="CZR52459.1"/>
    </source>
</evidence>
<protein>
    <recommendedName>
        <fullName evidence="4">Ubiquitin-like protease family profile domain-containing protein</fullName>
    </recommendedName>
</protein>
<dbReference type="PROSITE" id="PS50600">
    <property type="entry name" value="ULP_PROTEASE"/>
    <property type="match status" value="1"/>
</dbReference>
<evidence type="ECO:0000256" key="2">
    <source>
        <dbReference type="ARBA" id="ARBA00022670"/>
    </source>
</evidence>
<dbReference type="OrthoDB" id="3523564at2759"/>
<accession>A0A1L7WI63</accession>
<dbReference type="AlphaFoldDB" id="A0A1L7WI63"/>
<dbReference type="GO" id="GO:0019783">
    <property type="term" value="F:ubiquitin-like protein peptidase activity"/>
    <property type="evidence" value="ECO:0007669"/>
    <property type="project" value="UniProtKB-ARBA"/>
</dbReference>
<dbReference type="InterPro" id="IPR038765">
    <property type="entry name" value="Papain-like_cys_pep_sf"/>
</dbReference>
<evidence type="ECO:0000256" key="3">
    <source>
        <dbReference type="ARBA" id="ARBA00022801"/>
    </source>
</evidence>
<keyword evidence="2" id="KW-0645">Protease</keyword>
<keyword evidence="3" id="KW-0378">Hydrolase</keyword>
<dbReference type="InterPro" id="IPR003653">
    <property type="entry name" value="Peptidase_C48_C"/>
</dbReference>
<dbReference type="Gene3D" id="3.40.395.10">
    <property type="entry name" value="Adenoviral Proteinase, Chain A"/>
    <property type="match status" value="1"/>
</dbReference>
<dbReference type="EMBL" id="FJOG01000002">
    <property type="protein sequence ID" value="CZR52459.1"/>
    <property type="molecule type" value="Genomic_DNA"/>
</dbReference>
<dbReference type="SUPFAM" id="SSF54001">
    <property type="entry name" value="Cysteine proteinases"/>
    <property type="match status" value="1"/>
</dbReference>
<dbReference type="Proteomes" id="UP000184330">
    <property type="component" value="Unassembled WGS sequence"/>
</dbReference>
<dbReference type="Pfam" id="PF02902">
    <property type="entry name" value="Peptidase_C48"/>
    <property type="match status" value="1"/>
</dbReference>
<reference evidence="5 6" key="1">
    <citation type="submission" date="2016-03" db="EMBL/GenBank/DDBJ databases">
        <authorList>
            <person name="Ploux O."/>
        </authorList>
    </citation>
    <scope>NUCLEOTIDE SEQUENCE [LARGE SCALE GENOMIC DNA]</scope>
    <source>
        <strain evidence="5 6">UAMH 11012</strain>
    </source>
</reference>
<organism evidence="5 6">
    <name type="scientific">Phialocephala subalpina</name>
    <dbReference type="NCBI Taxonomy" id="576137"/>
    <lineage>
        <taxon>Eukaryota</taxon>
        <taxon>Fungi</taxon>
        <taxon>Dikarya</taxon>
        <taxon>Ascomycota</taxon>
        <taxon>Pezizomycotina</taxon>
        <taxon>Leotiomycetes</taxon>
        <taxon>Helotiales</taxon>
        <taxon>Mollisiaceae</taxon>
        <taxon>Phialocephala</taxon>
        <taxon>Phialocephala fortinii species complex</taxon>
    </lineage>
</organism>
<dbReference type="GO" id="GO:0008234">
    <property type="term" value="F:cysteine-type peptidase activity"/>
    <property type="evidence" value="ECO:0007669"/>
    <property type="project" value="InterPro"/>
</dbReference>
<keyword evidence="6" id="KW-1185">Reference proteome</keyword>